<organism evidence="1 2">
    <name type="scientific">Steinernema glaseri</name>
    <dbReference type="NCBI Taxonomy" id="37863"/>
    <lineage>
        <taxon>Eukaryota</taxon>
        <taxon>Metazoa</taxon>
        <taxon>Ecdysozoa</taxon>
        <taxon>Nematoda</taxon>
        <taxon>Chromadorea</taxon>
        <taxon>Rhabditida</taxon>
        <taxon>Tylenchina</taxon>
        <taxon>Panagrolaimomorpha</taxon>
        <taxon>Strongyloidoidea</taxon>
        <taxon>Steinernematidae</taxon>
        <taxon>Steinernema</taxon>
    </lineage>
</organism>
<dbReference type="AlphaFoldDB" id="A0A1I7Y9Q7"/>
<keyword evidence="1" id="KW-1185">Reference proteome</keyword>
<dbReference type="WBParaSite" id="L893_g14160.t1">
    <property type="protein sequence ID" value="L893_g14160.t1"/>
    <property type="gene ID" value="L893_g14160"/>
</dbReference>
<protein>
    <submittedName>
        <fullName evidence="2">Uncharacterized protein</fullName>
    </submittedName>
</protein>
<evidence type="ECO:0000313" key="2">
    <source>
        <dbReference type="WBParaSite" id="L893_g14160.t1"/>
    </source>
</evidence>
<reference evidence="2" key="1">
    <citation type="submission" date="2016-11" db="UniProtKB">
        <authorList>
            <consortium name="WormBaseParasite"/>
        </authorList>
    </citation>
    <scope>IDENTIFICATION</scope>
</reference>
<proteinExistence type="predicted"/>
<name>A0A1I7Y9Q7_9BILA</name>
<sequence>MEQFLGMIIINGGAKIQRHRHNNNAIKAEVTATLGATLDRVSLRNSAVTFSTLWLGRRGRCRGFCKICRRIPVSFGLVLAMKSVGIGAVPPESIRSAESNVLYQMKTERRGKKAFDYSKPNIRDFFNLLCHF</sequence>
<dbReference type="Proteomes" id="UP000095287">
    <property type="component" value="Unplaced"/>
</dbReference>
<accession>A0A1I7Y9Q7</accession>
<evidence type="ECO:0000313" key="1">
    <source>
        <dbReference type="Proteomes" id="UP000095287"/>
    </source>
</evidence>